<gene>
    <name evidence="2" type="ORF">LKD70_03715</name>
</gene>
<name>A0ABS8FWK0_9FIRM</name>
<dbReference type="PANTHER" id="PTHR43513:SF3">
    <property type="entry name" value="DIHYDROOROTATE DEHYDROGENASE B (NAD(+)), ELECTRON TRANSFER SUBUNIT-RELATED"/>
    <property type="match status" value="1"/>
</dbReference>
<reference evidence="2 3" key="1">
    <citation type="submission" date="2021-10" db="EMBL/GenBank/DDBJ databases">
        <title>Anaerobic single-cell dispensing facilitates the cultivation of human gut bacteria.</title>
        <authorList>
            <person name="Afrizal A."/>
        </authorList>
    </citation>
    <scope>NUCLEOTIDE SEQUENCE [LARGE SCALE GENOMIC DNA]</scope>
    <source>
        <strain evidence="2 3">CLA-AA-H200</strain>
    </source>
</reference>
<dbReference type="Pfam" id="PF00175">
    <property type="entry name" value="NAD_binding_1"/>
    <property type="match status" value="1"/>
</dbReference>
<dbReference type="PANTHER" id="PTHR43513">
    <property type="entry name" value="DIHYDROOROTATE DEHYDROGENASE B (NAD(+)), ELECTRON TRANSFER SUBUNIT"/>
    <property type="match status" value="1"/>
</dbReference>
<dbReference type="InterPro" id="IPR039261">
    <property type="entry name" value="FNR_nucleotide-bd"/>
</dbReference>
<dbReference type="Proteomes" id="UP001198151">
    <property type="component" value="Unassembled WGS sequence"/>
</dbReference>
<dbReference type="InterPro" id="IPR019480">
    <property type="entry name" value="Dihydroorotate_DH_Fe-S-bd"/>
</dbReference>
<proteinExistence type="predicted"/>
<evidence type="ECO:0000259" key="1">
    <source>
        <dbReference type="PROSITE" id="PS51384"/>
    </source>
</evidence>
<dbReference type="InterPro" id="IPR012165">
    <property type="entry name" value="Cyt_c3_hydrogenase_gsu"/>
</dbReference>
<evidence type="ECO:0000313" key="3">
    <source>
        <dbReference type="Proteomes" id="UP001198151"/>
    </source>
</evidence>
<organism evidence="2 3">
    <name type="scientific">Ruminococcus turbiniformis</name>
    <dbReference type="NCBI Taxonomy" id="2881258"/>
    <lineage>
        <taxon>Bacteria</taxon>
        <taxon>Bacillati</taxon>
        <taxon>Bacillota</taxon>
        <taxon>Clostridia</taxon>
        <taxon>Eubacteriales</taxon>
        <taxon>Oscillospiraceae</taxon>
        <taxon>Ruminococcus</taxon>
    </lineage>
</organism>
<dbReference type="NCBIfam" id="NF004862">
    <property type="entry name" value="PRK06222.1"/>
    <property type="match status" value="1"/>
</dbReference>
<dbReference type="SUPFAM" id="SSF63380">
    <property type="entry name" value="Riboflavin synthase domain-like"/>
    <property type="match status" value="1"/>
</dbReference>
<dbReference type="InterPro" id="IPR017938">
    <property type="entry name" value="Riboflavin_synthase-like_b-brl"/>
</dbReference>
<dbReference type="EMBL" id="JAJEQX010000004">
    <property type="protein sequence ID" value="MCC2253552.1"/>
    <property type="molecule type" value="Genomic_DNA"/>
</dbReference>
<dbReference type="Gene3D" id="3.40.50.80">
    <property type="entry name" value="Nucleotide-binding domain of ferredoxin-NADP reductase (FNR) module"/>
    <property type="match status" value="1"/>
</dbReference>
<dbReference type="CDD" id="cd06219">
    <property type="entry name" value="DHOD_e_trans_like1"/>
    <property type="match status" value="1"/>
</dbReference>
<dbReference type="InterPro" id="IPR050353">
    <property type="entry name" value="PyrK_electron_transfer"/>
</dbReference>
<dbReference type="RefSeq" id="WP_227706693.1">
    <property type="nucleotide sequence ID" value="NZ_JAJEQX010000004.1"/>
</dbReference>
<sequence>MYKIMKAEKLADKIFLMDVHAPRVAQHCQPGQFVIVKMDEKGERIPLTICDYDREAGTITIVVQEVGASTTKMGSLKEGDYFRDFTGPLGCASEFVNEDIDTLKKKKMLFVAGGVGAAPVYPQVKWLHERGIDADVIVGAKTKDMLILEDEMKAVAGNYYPCTDDGTYGHAGMVTTMVEELVNGGEKYDVCVAIGPMIMMKFVCLLTKKLEIPTIVSMNPIMVDGTGMCGACRLQVGDEIKFACVDGPEFDGHLVDFDQAMKRSQMYKTAEGRAMLKLQEGDTHHGGCGHCGGDE</sequence>
<accession>A0ABS8FWK0</accession>
<dbReference type="Gene3D" id="2.40.30.10">
    <property type="entry name" value="Translation factors"/>
    <property type="match status" value="1"/>
</dbReference>
<keyword evidence="3" id="KW-1185">Reference proteome</keyword>
<evidence type="ECO:0000313" key="2">
    <source>
        <dbReference type="EMBL" id="MCC2253552.1"/>
    </source>
</evidence>
<dbReference type="Pfam" id="PF10418">
    <property type="entry name" value="DHODB_Fe-S_bind"/>
    <property type="match status" value="1"/>
</dbReference>
<dbReference type="PIRSF" id="PIRSF006816">
    <property type="entry name" value="Cyc3_hyd_g"/>
    <property type="match status" value="1"/>
</dbReference>
<dbReference type="InterPro" id="IPR001433">
    <property type="entry name" value="OxRdtase_FAD/NAD-bd"/>
</dbReference>
<protein>
    <submittedName>
        <fullName evidence="2">Sulfide/dihydroorotate dehydrogenase-like FAD/NAD-binding protein</fullName>
    </submittedName>
</protein>
<dbReference type="InterPro" id="IPR017927">
    <property type="entry name" value="FAD-bd_FR_type"/>
</dbReference>
<feature type="domain" description="FAD-binding FR-type" evidence="1">
    <location>
        <begin position="1"/>
        <end position="95"/>
    </location>
</feature>
<dbReference type="SUPFAM" id="SSF52343">
    <property type="entry name" value="Ferredoxin reductase-like, C-terminal NADP-linked domain"/>
    <property type="match status" value="1"/>
</dbReference>
<dbReference type="PROSITE" id="PS51384">
    <property type="entry name" value="FAD_FR"/>
    <property type="match status" value="1"/>
</dbReference>
<comment type="caution">
    <text evidence="2">The sequence shown here is derived from an EMBL/GenBank/DDBJ whole genome shotgun (WGS) entry which is preliminary data.</text>
</comment>